<dbReference type="SUPFAM" id="SSF55729">
    <property type="entry name" value="Acyl-CoA N-acyltransferases (Nat)"/>
    <property type="match status" value="1"/>
</dbReference>
<dbReference type="Gene3D" id="3.40.630.30">
    <property type="match status" value="1"/>
</dbReference>
<dbReference type="RefSeq" id="WP_344652783.1">
    <property type="nucleotide sequence ID" value="NZ_BAAAGX010000028.1"/>
</dbReference>
<evidence type="ECO:0000256" key="1">
    <source>
        <dbReference type="SAM" id="MobiDB-lite"/>
    </source>
</evidence>
<feature type="domain" description="N-acetyltransferase" evidence="2">
    <location>
        <begin position="1"/>
        <end position="136"/>
    </location>
</feature>
<proteinExistence type="predicted"/>
<dbReference type="Pfam" id="PF00583">
    <property type="entry name" value="Acetyltransf_1"/>
    <property type="match status" value="1"/>
</dbReference>
<dbReference type="PROSITE" id="PS51186">
    <property type="entry name" value="GNAT"/>
    <property type="match status" value="1"/>
</dbReference>
<sequence length="298" mass="30229">MEIRAVDSGDLSGIRAITAATGQSDQDSGADQEYVELIRSHGLAKVAVSGGAVLGWAGAMPTPLGTVLTDLFVDPAVHARGVGSALLRALPSLRFTFSSTHPAAMPLYVRAGLVPSWPLLYLSGPVSHLPSGVLRTTDADAASAASAEAAVVPGGAVHGAGRAGVSDEAGRTGASPVGGDAGASRMGGRAAVYRYWSRAGRAFVVRDGERVIAVGAGRPGVPGVLTHLTCSDPRSAAGALYAALLGLGSEYVALCLPGPHPALRMLLNAGFRIDDFDVAMRAPTLDLPSTWTYAPGLA</sequence>
<protein>
    <recommendedName>
        <fullName evidence="2">N-acetyltransferase domain-containing protein</fullName>
    </recommendedName>
</protein>
<dbReference type="Proteomes" id="UP001500967">
    <property type="component" value="Unassembled WGS sequence"/>
</dbReference>
<evidence type="ECO:0000313" key="3">
    <source>
        <dbReference type="EMBL" id="GAA0269131.1"/>
    </source>
</evidence>
<gene>
    <name evidence="3" type="ORF">GCM10009539_65330</name>
</gene>
<keyword evidence="4" id="KW-1185">Reference proteome</keyword>
<evidence type="ECO:0000313" key="4">
    <source>
        <dbReference type="Proteomes" id="UP001500967"/>
    </source>
</evidence>
<name>A0ABP3ELU6_9ACTN</name>
<dbReference type="CDD" id="cd04301">
    <property type="entry name" value="NAT_SF"/>
    <property type="match status" value="1"/>
</dbReference>
<dbReference type="InterPro" id="IPR016181">
    <property type="entry name" value="Acyl_CoA_acyltransferase"/>
</dbReference>
<comment type="caution">
    <text evidence="3">The sequence shown here is derived from an EMBL/GenBank/DDBJ whole genome shotgun (WGS) entry which is preliminary data.</text>
</comment>
<evidence type="ECO:0000259" key="2">
    <source>
        <dbReference type="PROSITE" id="PS51186"/>
    </source>
</evidence>
<feature type="region of interest" description="Disordered" evidence="1">
    <location>
        <begin position="162"/>
        <end position="181"/>
    </location>
</feature>
<dbReference type="InterPro" id="IPR000182">
    <property type="entry name" value="GNAT_dom"/>
</dbReference>
<dbReference type="EMBL" id="BAAAGX010000028">
    <property type="protein sequence ID" value="GAA0269131.1"/>
    <property type="molecule type" value="Genomic_DNA"/>
</dbReference>
<reference evidence="4" key="1">
    <citation type="journal article" date="2019" name="Int. J. Syst. Evol. Microbiol.">
        <title>The Global Catalogue of Microorganisms (GCM) 10K type strain sequencing project: providing services to taxonomists for standard genome sequencing and annotation.</title>
        <authorList>
            <consortium name="The Broad Institute Genomics Platform"/>
            <consortium name="The Broad Institute Genome Sequencing Center for Infectious Disease"/>
            <person name="Wu L."/>
            <person name="Ma J."/>
        </authorList>
    </citation>
    <scope>NUCLEOTIDE SEQUENCE [LARGE SCALE GENOMIC DNA]</scope>
    <source>
        <strain evidence="4">JCM 10425</strain>
    </source>
</reference>
<organism evidence="3 4">
    <name type="scientific">Cryptosporangium japonicum</name>
    <dbReference type="NCBI Taxonomy" id="80872"/>
    <lineage>
        <taxon>Bacteria</taxon>
        <taxon>Bacillati</taxon>
        <taxon>Actinomycetota</taxon>
        <taxon>Actinomycetes</taxon>
        <taxon>Cryptosporangiales</taxon>
        <taxon>Cryptosporangiaceae</taxon>
        <taxon>Cryptosporangium</taxon>
    </lineage>
</organism>
<accession>A0ABP3ELU6</accession>